<accession>A0ACB9AXQ0</accession>
<gene>
    <name evidence="1" type="ORF">L6452_21819</name>
</gene>
<sequence>MFCFVFFLGEVINWKMFASVCLTTPVHCNERIIDDGEVVKETDDEALKEIDGEILKETDDDDDDEVVKDTDYESFVGSN</sequence>
<dbReference type="Proteomes" id="UP001055879">
    <property type="component" value="Linkage Group LG07"/>
</dbReference>
<keyword evidence="2" id="KW-1185">Reference proteome</keyword>
<evidence type="ECO:0000313" key="1">
    <source>
        <dbReference type="EMBL" id="KAI3714859.1"/>
    </source>
</evidence>
<protein>
    <submittedName>
        <fullName evidence="1">Uncharacterized protein</fullName>
    </submittedName>
</protein>
<name>A0ACB9AXQ0_ARCLA</name>
<reference evidence="1 2" key="2">
    <citation type="journal article" date="2022" name="Mol. Ecol. Resour.">
        <title>The genomes of chicory, endive, great burdock and yacon provide insights into Asteraceae paleo-polyploidization history and plant inulin production.</title>
        <authorList>
            <person name="Fan W."/>
            <person name="Wang S."/>
            <person name="Wang H."/>
            <person name="Wang A."/>
            <person name="Jiang F."/>
            <person name="Liu H."/>
            <person name="Zhao H."/>
            <person name="Xu D."/>
            <person name="Zhang Y."/>
        </authorList>
    </citation>
    <scope>NUCLEOTIDE SEQUENCE [LARGE SCALE GENOMIC DNA]</scope>
    <source>
        <strain evidence="2">cv. Niubang</strain>
    </source>
</reference>
<evidence type="ECO:0000313" key="2">
    <source>
        <dbReference type="Proteomes" id="UP001055879"/>
    </source>
</evidence>
<comment type="caution">
    <text evidence="1">The sequence shown here is derived from an EMBL/GenBank/DDBJ whole genome shotgun (WGS) entry which is preliminary data.</text>
</comment>
<dbReference type="EMBL" id="CM042053">
    <property type="protein sequence ID" value="KAI3714859.1"/>
    <property type="molecule type" value="Genomic_DNA"/>
</dbReference>
<organism evidence="1 2">
    <name type="scientific">Arctium lappa</name>
    <name type="common">Greater burdock</name>
    <name type="synonym">Lappa major</name>
    <dbReference type="NCBI Taxonomy" id="4217"/>
    <lineage>
        <taxon>Eukaryota</taxon>
        <taxon>Viridiplantae</taxon>
        <taxon>Streptophyta</taxon>
        <taxon>Embryophyta</taxon>
        <taxon>Tracheophyta</taxon>
        <taxon>Spermatophyta</taxon>
        <taxon>Magnoliopsida</taxon>
        <taxon>eudicotyledons</taxon>
        <taxon>Gunneridae</taxon>
        <taxon>Pentapetalae</taxon>
        <taxon>asterids</taxon>
        <taxon>campanulids</taxon>
        <taxon>Asterales</taxon>
        <taxon>Asteraceae</taxon>
        <taxon>Carduoideae</taxon>
        <taxon>Cardueae</taxon>
        <taxon>Arctiinae</taxon>
        <taxon>Arctium</taxon>
    </lineage>
</organism>
<proteinExistence type="predicted"/>
<reference evidence="2" key="1">
    <citation type="journal article" date="2022" name="Mol. Ecol. Resour.">
        <title>The genomes of chicory, endive, great burdock and yacon provide insights into Asteraceae palaeo-polyploidization history and plant inulin production.</title>
        <authorList>
            <person name="Fan W."/>
            <person name="Wang S."/>
            <person name="Wang H."/>
            <person name="Wang A."/>
            <person name="Jiang F."/>
            <person name="Liu H."/>
            <person name="Zhao H."/>
            <person name="Xu D."/>
            <person name="Zhang Y."/>
        </authorList>
    </citation>
    <scope>NUCLEOTIDE SEQUENCE [LARGE SCALE GENOMIC DNA]</scope>
    <source>
        <strain evidence="2">cv. Niubang</strain>
    </source>
</reference>